<name>A0ABD5NKZ0_9EURY</name>
<protein>
    <recommendedName>
        <fullName evidence="4">DUF350 domain-containing protein</fullName>
    </recommendedName>
</protein>
<keyword evidence="1" id="KW-0812">Transmembrane</keyword>
<proteinExistence type="predicted"/>
<gene>
    <name evidence="2" type="ORF">ACFOUR_03780</name>
</gene>
<evidence type="ECO:0000313" key="3">
    <source>
        <dbReference type="Proteomes" id="UP001595846"/>
    </source>
</evidence>
<dbReference type="AlphaFoldDB" id="A0ABD5NKZ0"/>
<feature type="transmembrane region" description="Helical" evidence="1">
    <location>
        <begin position="58"/>
        <end position="82"/>
    </location>
</feature>
<sequence>MQRFALSTDLALLGGVDPTFLITIAASAFLVLSMVFFTAIAIGPYVKPSALSEDQKSAAIGLGAALAGASWMVAILLAAYYLS</sequence>
<reference evidence="2 3" key="1">
    <citation type="journal article" date="2019" name="Int. J. Syst. Evol. Microbiol.">
        <title>The Global Catalogue of Microorganisms (GCM) 10K type strain sequencing project: providing services to taxonomists for standard genome sequencing and annotation.</title>
        <authorList>
            <consortium name="The Broad Institute Genomics Platform"/>
            <consortium name="The Broad Institute Genome Sequencing Center for Infectious Disease"/>
            <person name="Wu L."/>
            <person name="Ma J."/>
        </authorList>
    </citation>
    <scope>NUCLEOTIDE SEQUENCE [LARGE SCALE GENOMIC DNA]</scope>
    <source>
        <strain evidence="2 3">IBRC-M 10256</strain>
    </source>
</reference>
<organism evidence="2 3">
    <name type="scientific">Halovivax cerinus</name>
    <dbReference type="NCBI Taxonomy" id="1487865"/>
    <lineage>
        <taxon>Archaea</taxon>
        <taxon>Methanobacteriati</taxon>
        <taxon>Methanobacteriota</taxon>
        <taxon>Stenosarchaea group</taxon>
        <taxon>Halobacteria</taxon>
        <taxon>Halobacteriales</taxon>
        <taxon>Natrialbaceae</taxon>
        <taxon>Halovivax</taxon>
    </lineage>
</organism>
<evidence type="ECO:0008006" key="4">
    <source>
        <dbReference type="Google" id="ProtNLM"/>
    </source>
</evidence>
<dbReference type="Proteomes" id="UP001595846">
    <property type="component" value="Unassembled WGS sequence"/>
</dbReference>
<comment type="caution">
    <text evidence="2">The sequence shown here is derived from an EMBL/GenBank/DDBJ whole genome shotgun (WGS) entry which is preliminary data.</text>
</comment>
<dbReference type="EMBL" id="JBHSAQ010000002">
    <property type="protein sequence ID" value="MFC3957495.1"/>
    <property type="molecule type" value="Genomic_DNA"/>
</dbReference>
<evidence type="ECO:0000313" key="2">
    <source>
        <dbReference type="EMBL" id="MFC3957495.1"/>
    </source>
</evidence>
<evidence type="ECO:0000256" key="1">
    <source>
        <dbReference type="SAM" id="Phobius"/>
    </source>
</evidence>
<feature type="transmembrane region" description="Helical" evidence="1">
    <location>
        <begin position="20"/>
        <end position="46"/>
    </location>
</feature>
<dbReference type="RefSeq" id="WP_256533723.1">
    <property type="nucleotide sequence ID" value="NZ_CP101824.1"/>
</dbReference>
<accession>A0ABD5NKZ0</accession>
<keyword evidence="3" id="KW-1185">Reference proteome</keyword>
<keyword evidence="1" id="KW-0472">Membrane</keyword>
<keyword evidence="1" id="KW-1133">Transmembrane helix</keyword>
<dbReference type="GeneID" id="73902858"/>